<evidence type="ECO:0000313" key="1">
    <source>
        <dbReference type="EMBL" id="CAA6817421.1"/>
    </source>
</evidence>
<reference evidence="1" key="1">
    <citation type="submission" date="2020-01" db="EMBL/GenBank/DDBJ databases">
        <authorList>
            <person name="Meier V. D."/>
            <person name="Meier V D."/>
        </authorList>
    </citation>
    <scope>NUCLEOTIDE SEQUENCE</scope>
    <source>
        <strain evidence="1">HLG_WM_MAG_06</strain>
    </source>
</reference>
<sequence>MLRIDFELTDELKREYIELLNSTKFGNGKNAKSVQDKYEEYELFSKEYTFEDIVTIEAHKINDLIEDVELRGIDNALLKEIFKYDGKFQPLIASFFEKHLNPRTCCYCNIDFINVYDEENNKNKFTLDHFIDKGRYPYLALSIFNLIPCCFVCNSKKIKGSIPFYEDVELKDTNPYLNSFNFDEKVKFKLHLNDNCKDLNIKSKDDIDIPLKERYSNEYDKYIEVFKLNERYQAHKDIVFEMLQNAELYPESRLKELQELTGIPYQEIKKDIFNLIEDNADLSKEPFSKLRKDMADELGFKKVGLA</sequence>
<dbReference type="EMBL" id="CACVAP010000086">
    <property type="protein sequence ID" value="CAA6817421.1"/>
    <property type="molecule type" value="Genomic_DNA"/>
</dbReference>
<dbReference type="AlphaFoldDB" id="A0A6S6T2T2"/>
<protein>
    <recommendedName>
        <fullName evidence="2">HNH nuclease domain-containing protein</fullName>
    </recommendedName>
</protein>
<dbReference type="Gene3D" id="1.10.30.50">
    <property type="match status" value="1"/>
</dbReference>
<name>A0A6S6T2T2_9BACT</name>
<accession>A0A6S6T2T2</accession>
<proteinExistence type="predicted"/>
<organism evidence="1">
    <name type="scientific">uncultured Sulfurovum sp</name>
    <dbReference type="NCBI Taxonomy" id="269237"/>
    <lineage>
        <taxon>Bacteria</taxon>
        <taxon>Pseudomonadati</taxon>
        <taxon>Campylobacterota</taxon>
        <taxon>Epsilonproteobacteria</taxon>
        <taxon>Campylobacterales</taxon>
        <taxon>Sulfurovaceae</taxon>
        <taxon>Sulfurovum</taxon>
        <taxon>environmental samples</taxon>
    </lineage>
</organism>
<evidence type="ECO:0008006" key="2">
    <source>
        <dbReference type="Google" id="ProtNLM"/>
    </source>
</evidence>
<gene>
    <name evidence="1" type="ORF">HELGO_WM1337</name>
</gene>